<evidence type="ECO:0000313" key="3">
    <source>
        <dbReference type="Proteomes" id="UP000030151"/>
    </source>
</evidence>
<reference evidence="2 3" key="1">
    <citation type="submission" date="2014-02" db="EMBL/GenBank/DDBJ databases">
        <title>The genome sequence of the entomopathogenic fungus Metarhizium robertsii ARSEF 2575.</title>
        <authorList>
            <person name="Giuliano Garisto Donzelli B."/>
            <person name="Roe B.A."/>
            <person name="Macmil S.L."/>
            <person name="Krasnoff S.B."/>
            <person name="Gibson D.M."/>
        </authorList>
    </citation>
    <scope>NUCLEOTIDE SEQUENCE [LARGE SCALE GENOMIC DNA]</scope>
    <source>
        <strain evidence="2 3">ARSEF 2575</strain>
    </source>
</reference>
<name>A0A014P7L2_9HYPO</name>
<dbReference type="EMBL" id="JELW01000020">
    <property type="protein sequence ID" value="EXU99171.1"/>
    <property type="molecule type" value="Genomic_DNA"/>
</dbReference>
<feature type="transmembrane region" description="Helical" evidence="1">
    <location>
        <begin position="38"/>
        <end position="58"/>
    </location>
</feature>
<keyword evidence="1" id="KW-0472">Membrane</keyword>
<dbReference type="HOGENOM" id="CLU_024263_2_1_1"/>
<dbReference type="OrthoDB" id="3357002at2759"/>
<protein>
    <submittedName>
        <fullName evidence="2">DUF3112 domain protein</fullName>
    </submittedName>
</protein>
<keyword evidence="1" id="KW-0812">Transmembrane</keyword>
<keyword evidence="1" id="KW-1133">Transmembrane helix</keyword>
<proteinExistence type="predicted"/>
<feature type="transmembrane region" description="Helical" evidence="1">
    <location>
        <begin position="154"/>
        <end position="178"/>
    </location>
</feature>
<comment type="caution">
    <text evidence="2">The sequence shown here is derived from an EMBL/GenBank/DDBJ whole genome shotgun (WGS) entry which is preliminary data.</text>
</comment>
<gene>
    <name evidence="2" type="ORF">X797_007599</name>
</gene>
<evidence type="ECO:0000313" key="2">
    <source>
        <dbReference type="EMBL" id="EXU99171.1"/>
    </source>
</evidence>
<dbReference type="PANTHER" id="PTHR35184">
    <property type="entry name" value="YALI0C10208P"/>
    <property type="match status" value="1"/>
</dbReference>
<feature type="transmembrane region" description="Helical" evidence="1">
    <location>
        <begin position="115"/>
        <end position="133"/>
    </location>
</feature>
<dbReference type="Proteomes" id="UP000030151">
    <property type="component" value="Unassembled WGS sequence"/>
</dbReference>
<organism evidence="2 3">
    <name type="scientific">Metarhizium robertsii</name>
    <dbReference type="NCBI Taxonomy" id="568076"/>
    <lineage>
        <taxon>Eukaryota</taxon>
        <taxon>Fungi</taxon>
        <taxon>Dikarya</taxon>
        <taxon>Ascomycota</taxon>
        <taxon>Pezizomycotina</taxon>
        <taxon>Sordariomycetes</taxon>
        <taxon>Hypocreomycetidae</taxon>
        <taxon>Hypocreales</taxon>
        <taxon>Clavicipitaceae</taxon>
        <taxon>Metarhizium</taxon>
    </lineage>
</organism>
<dbReference type="eggNOG" id="ENOG502RVB6">
    <property type="taxonomic scope" value="Eukaryota"/>
</dbReference>
<dbReference type="PANTHER" id="PTHR35184:SF1">
    <property type="entry name" value="INTEGRAL MEMBRANE PROTEIN"/>
    <property type="match status" value="1"/>
</dbReference>
<feature type="transmembrane region" description="Helical" evidence="1">
    <location>
        <begin position="190"/>
        <end position="210"/>
    </location>
</feature>
<feature type="transmembrane region" description="Helical" evidence="1">
    <location>
        <begin position="265"/>
        <end position="285"/>
    </location>
</feature>
<accession>A0A014P7L2</accession>
<dbReference type="AlphaFoldDB" id="A0A014P7L2"/>
<sequence length="428" mass="47514">MSAQVLPSEPALAGGQMEMPPPEMKKFLGGIPTPTLDVPVTIVFLVLFSLGAYLHISVYKANAKRGHKFLLSSLMFDFCMVRVTTCLFRILWAFIGLQAPGIVLVANVFQNGGTRLIAMCLSAVVVFAVNLFFAQRLIRAMHPSIGWHPVFSRYSLFLIWTCPAVTIMNIIAVCVNFLVPARAQGAETVLQVGACWNMMLVVTPLLWLFIASSKPGPTPENFGTGDFRAKASLLVFSASVMTVGAAVRLTIAFNHNGPEQLFSKASLYTTQFILEYLVVAAYAFFRIDQIYHIPNGSSGPGDYSWNGCPKRGLWTPEDIEREIGKLGVRYDILTSRGMNKKGPVFALLYPACSEQPFAHDNKDLPQVPPEYVDGFLPPRPRRVSRMDILTGSYSPERPPRSKRTTMFMTKDVELTPTMTSSPYQKFYD</sequence>
<evidence type="ECO:0000256" key="1">
    <source>
        <dbReference type="SAM" id="Phobius"/>
    </source>
</evidence>
<feature type="transmembrane region" description="Helical" evidence="1">
    <location>
        <begin position="231"/>
        <end position="253"/>
    </location>
</feature>